<dbReference type="Proteomes" id="UP000297736">
    <property type="component" value="Unassembled WGS sequence"/>
</dbReference>
<comment type="caution">
    <text evidence="2">The sequence shown here is derived from an EMBL/GenBank/DDBJ whole genome shotgun (WGS) entry which is preliminary data.</text>
</comment>
<dbReference type="InterPro" id="IPR036388">
    <property type="entry name" value="WH-like_DNA-bd_sf"/>
</dbReference>
<dbReference type="InterPro" id="IPR000835">
    <property type="entry name" value="HTH_MarR-typ"/>
</dbReference>
<dbReference type="Gene3D" id="1.10.10.10">
    <property type="entry name" value="Winged helix-like DNA-binding domain superfamily/Winged helix DNA-binding domain"/>
    <property type="match status" value="1"/>
</dbReference>
<dbReference type="SUPFAM" id="SSF46785">
    <property type="entry name" value="Winged helix' DNA-binding domain"/>
    <property type="match status" value="1"/>
</dbReference>
<evidence type="ECO:0000259" key="1">
    <source>
        <dbReference type="PROSITE" id="PS50995"/>
    </source>
</evidence>
<dbReference type="GO" id="GO:0003700">
    <property type="term" value="F:DNA-binding transcription factor activity"/>
    <property type="evidence" value="ECO:0007669"/>
    <property type="project" value="InterPro"/>
</dbReference>
<dbReference type="InterPro" id="IPR039422">
    <property type="entry name" value="MarR/SlyA-like"/>
</dbReference>
<gene>
    <name evidence="2" type="ORF">EB834_17190</name>
</gene>
<dbReference type="PRINTS" id="PR00598">
    <property type="entry name" value="HTHMARR"/>
</dbReference>
<dbReference type="SMART" id="SM00347">
    <property type="entry name" value="HTH_MARR"/>
    <property type="match status" value="1"/>
</dbReference>
<dbReference type="PANTHER" id="PTHR33164:SF57">
    <property type="entry name" value="MARR-FAMILY TRANSCRIPTIONAL REGULATOR"/>
    <property type="match status" value="1"/>
</dbReference>
<accession>A0A4Z0KGF6</accession>
<proteinExistence type="predicted"/>
<protein>
    <submittedName>
        <fullName evidence="2">MarR family transcriptional regulator</fullName>
    </submittedName>
</protein>
<organism evidence="2 3">
    <name type="scientific">Brevibacterium aurantiacum</name>
    <dbReference type="NCBI Taxonomy" id="273384"/>
    <lineage>
        <taxon>Bacteria</taxon>
        <taxon>Bacillati</taxon>
        <taxon>Actinomycetota</taxon>
        <taxon>Actinomycetes</taxon>
        <taxon>Micrococcales</taxon>
        <taxon>Brevibacteriaceae</taxon>
        <taxon>Brevibacterium</taxon>
    </lineage>
</organism>
<dbReference type="PANTHER" id="PTHR33164">
    <property type="entry name" value="TRANSCRIPTIONAL REGULATOR, MARR FAMILY"/>
    <property type="match status" value="1"/>
</dbReference>
<name>A0A4Z0KGF6_BREAU</name>
<feature type="domain" description="HTH marR-type" evidence="1">
    <location>
        <begin position="54"/>
        <end position="179"/>
    </location>
</feature>
<evidence type="ECO:0000313" key="2">
    <source>
        <dbReference type="EMBL" id="TGD37073.1"/>
    </source>
</evidence>
<dbReference type="Pfam" id="PF01047">
    <property type="entry name" value="MarR"/>
    <property type="match status" value="1"/>
</dbReference>
<dbReference type="AlphaFoldDB" id="A0A4Z0KGF6"/>
<dbReference type="InterPro" id="IPR036390">
    <property type="entry name" value="WH_DNA-bd_sf"/>
</dbReference>
<dbReference type="PROSITE" id="PS50995">
    <property type="entry name" value="HTH_MARR_2"/>
    <property type="match status" value="1"/>
</dbReference>
<dbReference type="EMBL" id="RHFF01000020">
    <property type="protein sequence ID" value="TGD37073.1"/>
    <property type="molecule type" value="Genomic_DNA"/>
</dbReference>
<evidence type="ECO:0000313" key="3">
    <source>
        <dbReference type="Proteomes" id="UP000297736"/>
    </source>
</evidence>
<dbReference type="GO" id="GO:0006950">
    <property type="term" value="P:response to stress"/>
    <property type="evidence" value="ECO:0007669"/>
    <property type="project" value="TreeGrafter"/>
</dbReference>
<reference evidence="2 3" key="1">
    <citation type="submission" date="2018-10" db="EMBL/GenBank/DDBJ databases">
        <title>Brevibacterium genomes from Austrain hard cheese rinds.</title>
        <authorList>
            <person name="Anast J.M."/>
            <person name="Dzieciol M."/>
            <person name="Schultz D.L."/>
            <person name="Mann E."/>
            <person name="Wagner M."/>
            <person name="Schmitz-Esser S."/>
        </authorList>
    </citation>
    <scope>NUCLEOTIDE SEQUENCE [LARGE SCALE GENOMIC DNA]</scope>
    <source>
        <strain evidence="2 3">L261</strain>
    </source>
</reference>
<sequence length="194" mass="21777">MSGTTPVSGGESEFLADFSTYRYDTCNCVRRRRTGCHMDDSEGDLLLMEVELQTAVLVRNLEMLKRRSDFYQEVDRAGYLLLRTLEETGPLTISDLSSALGLDPSTVGRQVTVVHTAGQVAKTPDPDDQRRSIVSVTEAGQQAMRAVQHRRLEGTAEILDGWSGEDLRVLTNMFTRYNDEIADRYRLGRPTLKT</sequence>